<dbReference type="RefSeq" id="XP_067543921.1">
    <property type="nucleotide sequence ID" value="XM_067688733.1"/>
</dbReference>
<protein>
    <recommendedName>
        <fullName evidence="3">Paladin</fullName>
    </recommendedName>
</protein>
<dbReference type="Pfam" id="PF14566">
    <property type="entry name" value="PTPlike_phytase"/>
    <property type="match status" value="3"/>
</dbReference>
<dbReference type="OrthoDB" id="66369at2759"/>
<dbReference type="Gene3D" id="3.90.190.10">
    <property type="entry name" value="Protein tyrosine phosphatase superfamily"/>
    <property type="match status" value="3"/>
</dbReference>
<dbReference type="VEuPathDB" id="MicrosporidiaDB:NEDG_01315"/>
<dbReference type="SMART" id="SM01301">
    <property type="entry name" value="PTPlike_phytase"/>
    <property type="match status" value="3"/>
</dbReference>
<dbReference type="InterPro" id="IPR029021">
    <property type="entry name" value="Prot-tyrosine_phosphatase-like"/>
</dbReference>
<evidence type="ECO:0000313" key="2">
    <source>
        <dbReference type="Proteomes" id="UP000185944"/>
    </source>
</evidence>
<dbReference type="EMBL" id="LTDL01000041">
    <property type="protein sequence ID" value="OAG29242.1"/>
    <property type="molecule type" value="Genomic_DNA"/>
</dbReference>
<proteinExistence type="predicted"/>
<dbReference type="AlphaFoldDB" id="A0A177EDK2"/>
<accession>A0A177EDK2</accession>
<dbReference type="InterPro" id="IPR050561">
    <property type="entry name" value="PTP"/>
</dbReference>
<gene>
    <name evidence="1" type="ORF">NEDG_01315</name>
</gene>
<dbReference type="SUPFAM" id="SSF52799">
    <property type="entry name" value="(Phosphotyrosine protein) phosphatases II"/>
    <property type="match status" value="2"/>
</dbReference>
<keyword evidence="2" id="KW-1185">Reference proteome</keyword>
<reference evidence="1 2" key="1">
    <citation type="submission" date="2016-02" db="EMBL/GenBank/DDBJ databases">
        <title>Discovery of a natural microsporidian pathogen with a broad tissue tropism in Caenorhabditis elegans.</title>
        <authorList>
            <person name="Luallen R.J."/>
            <person name="Reinke A.W."/>
            <person name="Tong L."/>
            <person name="Botts M.R."/>
            <person name="Felix M.-A."/>
            <person name="Troemel E.R."/>
        </authorList>
    </citation>
    <scope>NUCLEOTIDE SEQUENCE [LARGE SCALE GENOMIC DNA]</scope>
    <source>
        <strain evidence="1 2">JUm2807</strain>
    </source>
</reference>
<name>A0A177EDK2_9MICR</name>
<evidence type="ECO:0008006" key="3">
    <source>
        <dbReference type="Google" id="ProtNLM"/>
    </source>
</evidence>
<comment type="caution">
    <text evidence="1">The sequence shown here is derived from an EMBL/GenBank/DDBJ whole genome shotgun (WGS) entry which is preliminary data.</text>
</comment>
<organism evidence="1 2">
    <name type="scientific">Nematocida displodere</name>
    <dbReference type="NCBI Taxonomy" id="1805483"/>
    <lineage>
        <taxon>Eukaryota</taxon>
        <taxon>Fungi</taxon>
        <taxon>Fungi incertae sedis</taxon>
        <taxon>Microsporidia</taxon>
        <taxon>Nematocida</taxon>
    </lineage>
</organism>
<sequence length="1120" mass="126596">MDNNTLNRGGYVPVVLTELSILKEDKVVSKTDCSQKHIGFSGVENFRMVENIFGLAQPTAEGITNILRYMQKDVIWMNLREEPVIYINGTPYVLRDKSSAFSNIRSFVGISYTRLEEMEERLKNDVLHIAQEHNGFIQVHAEQQAQSLKVNKVFVQKVQTVREVFEGEGRRIKYYRAPVSRKLYNKENFLSVLDTVFGKTTIQPGNTVFGFNCGHGFERTSYAMAACLVSSRIRQGRNYIGSLNKESPAEGEESACTPFSFHLETSDSQVLDSQSGLSEFSRIIDILERVHGKERLSEWLQKVGNVVPALEKGIRGEYTLIERLIGTFEGLWPKKTVDGVLGVLRPFSFLEPLLEHALRAQFGANPKRSLGKACILMERYVSLILYAIYKQQLVDRPFIEWIDTNPAVRGYIQQIATETPTTSLFSPVDLHAMGPRIIKDTRKWVAVIGARTILSADAVTEVCRNTPVNNMHILHQVSETDAETISASNAIWVNLRAEPVVYIGGVPHSERDKTSPQRNIKSIPGITTKLINTQEDRLCKRIRNEGRQMRGHIILFDATEDGEFITKRVDVKGKEVSVCAEYIKTQVAPKRYERIPMDTKNMLDPYLIDSIAEIVCTRDTSQIIFQASGYQGRARTAQMLAVVIETAMGFKDPGPRKALSRMLKRPQPIKGIETLLRILSNGPAAECLVRAAYIKCGHEDIYSVLEGSTDFNPSLLVNHFLMIACASFILQKPGPVLFRKWLNTRQDLMHIYTKLKTAPASSDVSLPLIERPWGNVLTPHTILKNDFFPALRVKKEGLADLKGCCNFRSVVFGENETIGVAQPTEWGIVSLAERVGGEGRRVHWFCLRQEPVVYLDGLPFVLRTTDMIYENVITEGITKEWVENIEERMKLDCIDECGSGGLTVHDEVFENNTPKLTQQPISVNIADILTPKEAFTKPENIVYYRVPISDEQAPLPEIFDELHQTILKIAKPRRLVFSCQMGRGRTTTGMIISGLVSFAEQLKGLGIEARAAILQSKRSDAIYDNEFVIISKLLQVLPMGRESKNVVDSLVRECEHIQNIYKAIHKAQCSGYLMRYFYLICFGSFLIENLDTALTFKEYLNERMEIDAISNEKSYQFKAQ</sequence>
<dbReference type="Proteomes" id="UP000185944">
    <property type="component" value="Unassembled WGS sequence"/>
</dbReference>
<dbReference type="PANTHER" id="PTHR23339">
    <property type="entry name" value="TYROSINE SPECIFIC PROTEIN PHOSPHATASE AND DUAL SPECIFICITY PROTEIN PHOSPHATASE"/>
    <property type="match status" value="1"/>
</dbReference>
<dbReference type="GeneID" id="93647665"/>
<evidence type="ECO:0000313" key="1">
    <source>
        <dbReference type="EMBL" id="OAG29242.1"/>
    </source>
</evidence>